<reference evidence="1 2" key="1">
    <citation type="submission" date="2020-09" db="EMBL/GenBank/DDBJ databases">
        <title>The Genome Sequence of Pseudomonas chlororaphis strain Qlu-1 - A phenazine-derivative-producing strain.</title>
        <authorList>
            <person name="Li L."/>
            <person name="Liu K."/>
        </authorList>
    </citation>
    <scope>NUCLEOTIDE SEQUENCE [LARGE SCALE GENOMIC DNA]</scope>
    <source>
        <strain evidence="2">qlu-1</strain>
    </source>
</reference>
<gene>
    <name evidence="1" type="ORF">HLB40_10930</name>
</gene>
<protein>
    <submittedName>
        <fullName evidence="1">Uncharacterized protein</fullName>
    </submittedName>
</protein>
<evidence type="ECO:0000313" key="1">
    <source>
        <dbReference type="EMBL" id="QNR49992.1"/>
    </source>
</evidence>
<name>A0AAQ0ASU1_9PSED</name>
<dbReference type="GeneID" id="61649884"/>
<accession>A0AAQ0ASU1</accession>
<evidence type="ECO:0000313" key="2">
    <source>
        <dbReference type="Proteomes" id="UP000516316"/>
    </source>
</evidence>
<sequence>MNFTEVFLQKKLRLTEQLLQGFDIVNDLAIYRQKTTIKDGVAHSYTDVRSHHPLLVRKSLDSHEHLSMFPVVFDYLDLMVDQKHGTSDKAFREKRSIFRRKNQQPDPLLRHIEIMVFDYAITVRNKLVHHKTRFSACGKFLQVKTGMRLEIAHFGLLNRLIYFLVRRMQAPEPLNLYQRALLVSAYRAIFGHLDNKLDGLVASGPRLPSMNIKRPRYLFDMAQENIAEDVVIFDKLALFPDPSGYPDREAFLKAHPDPDRKILYGNYTYLLSYRGSVLRVPAEAINQHPDYRLADFRHWSEQPAQATRQM</sequence>
<organism evidence="1 2">
    <name type="scientific">Pseudomonas chlororaphis</name>
    <dbReference type="NCBI Taxonomy" id="587753"/>
    <lineage>
        <taxon>Bacteria</taxon>
        <taxon>Pseudomonadati</taxon>
        <taxon>Pseudomonadota</taxon>
        <taxon>Gammaproteobacteria</taxon>
        <taxon>Pseudomonadales</taxon>
        <taxon>Pseudomonadaceae</taxon>
        <taxon>Pseudomonas</taxon>
    </lineage>
</organism>
<dbReference type="AlphaFoldDB" id="A0AAQ0ASU1"/>
<dbReference type="RefSeq" id="WP_101282134.1">
    <property type="nucleotide sequence ID" value="NZ_CP025309.1"/>
</dbReference>
<dbReference type="Proteomes" id="UP000516316">
    <property type="component" value="Chromosome"/>
</dbReference>
<proteinExistence type="predicted"/>
<dbReference type="EMBL" id="CP061079">
    <property type="protein sequence ID" value="QNR49992.1"/>
    <property type="molecule type" value="Genomic_DNA"/>
</dbReference>